<sequence length="332" mass="34143">MVIGYESTSSGFVSVDGKVSRLSVDGGVTVGEDNVLGINGDGEIRVSNGGNVNARNIRVNRRLAGDGTIATITAGPGLKVSSSGEIASSSGENLSFTGGIVTNLGRIESIGTTSSHSELTFGSQVSSNGQIISRNAVMRFDGGLTNEGDLLTSFGTSDFLGDIDNTGRMIVTGGAQATFYDDIIQNGTLRVSATDSTSSVAVFAGDFSGSGGATGGGDIFFEGGFSPGNSPALVEWDTDLFFAPSSMLEFELAGLEPGLEYDRILVNGDVVLDGTLDVVLLDGYDPSAGSVFDIIIADSIQDNGTNFLFPTLDSGRFFTSSIFSSGTSSTLR</sequence>
<reference evidence="1 2" key="1">
    <citation type="submission" date="2019-08" db="EMBL/GenBank/DDBJ databases">
        <authorList>
            <person name="Dhanesh K."/>
            <person name="Kumar G."/>
            <person name="Sasikala C."/>
            <person name="Venkata Ramana C."/>
        </authorList>
    </citation>
    <scope>NUCLEOTIDE SEQUENCE [LARGE SCALE GENOMIC DNA]</scope>
    <source>
        <strain evidence="1 2">JC645</strain>
    </source>
</reference>
<gene>
    <name evidence="1" type="ORF">FYK55_22030</name>
</gene>
<dbReference type="RefSeq" id="WP_150078794.1">
    <property type="nucleotide sequence ID" value="NZ_VWOX01000015.1"/>
</dbReference>
<proteinExistence type="predicted"/>
<name>A0A5M6D144_9BACT</name>
<evidence type="ECO:0000313" key="2">
    <source>
        <dbReference type="Proteomes" id="UP000324479"/>
    </source>
</evidence>
<protein>
    <submittedName>
        <fullName evidence="1">Uncharacterized protein</fullName>
    </submittedName>
</protein>
<dbReference type="EMBL" id="VWOX01000015">
    <property type="protein sequence ID" value="KAA5540002.1"/>
    <property type="molecule type" value="Genomic_DNA"/>
</dbReference>
<accession>A0A5M6D144</accession>
<dbReference type="Proteomes" id="UP000324479">
    <property type="component" value="Unassembled WGS sequence"/>
</dbReference>
<keyword evidence="2" id="KW-1185">Reference proteome</keyword>
<dbReference type="AlphaFoldDB" id="A0A5M6D144"/>
<comment type="caution">
    <text evidence="1">The sequence shown here is derived from an EMBL/GenBank/DDBJ whole genome shotgun (WGS) entry which is preliminary data.</text>
</comment>
<evidence type="ECO:0000313" key="1">
    <source>
        <dbReference type="EMBL" id="KAA5540002.1"/>
    </source>
</evidence>
<organism evidence="1 2">
    <name type="scientific">Roseiconus nitratireducens</name>
    <dbReference type="NCBI Taxonomy" id="2605748"/>
    <lineage>
        <taxon>Bacteria</taxon>
        <taxon>Pseudomonadati</taxon>
        <taxon>Planctomycetota</taxon>
        <taxon>Planctomycetia</taxon>
        <taxon>Pirellulales</taxon>
        <taxon>Pirellulaceae</taxon>
        <taxon>Roseiconus</taxon>
    </lineage>
</organism>